<dbReference type="SUPFAM" id="SSF48264">
    <property type="entry name" value="Cytochrome P450"/>
    <property type="match status" value="1"/>
</dbReference>
<evidence type="ECO:0000256" key="7">
    <source>
        <dbReference type="ARBA" id="ARBA00023033"/>
    </source>
</evidence>
<keyword evidence="3 8" id="KW-0349">Heme</keyword>
<protein>
    <submittedName>
        <fullName evidence="9">N-alkane-inducible cytochrome p450</fullName>
    </submittedName>
</protein>
<evidence type="ECO:0000256" key="5">
    <source>
        <dbReference type="ARBA" id="ARBA00023002"/>
    </source>
</evidence>
<dbReference type="PANTHER" id="PTHR24287:SF1">
    <property type="entry name" value="P450, PUTATIVE (EUROFUNG)-RELATED"/>
    <property type="match status" value="1"/>
</dbReference>
<keyword evidence="7 8" id="KW-0503">Monooxygenase</keyword>
<dbReference type="InterPro" id="IPR036396">
    <property type="entry name" value="Cyt_P450_sf"/>
</dbReference>
<proteinExistence type="inferred from homology"/>
<keyword evidence="4 8" id="KW-0479">Metal-binding</keyword>
<dbReference type="InterPro" id="IPR002974">
    <property type="entry name" value="Cyt_P450_E_CYP52_ascomycetes"/>
</dbReference>
<dbReference type="InterPro" id="IPR047146">
    <property type="entry name" value="Cyt_P450_E_CYP52_fungi"/>
</dbReference>
<organism evidence="9 10">
    <name type="scientific">Phlyctema vagabunda</name>
    <dbReference type="NCBI Taxonomy" id="108571"/>
    <lineage>
        <taxon>Eukaryota</taxon>
        <taxon>Fungi</taxon>
        <taxon>Dikarya</taxon>
        <taxon>Ascomycota</taxon>
        <taxon>Pezizomycotina</taxon>
        <taxon>Leotiomycetes</taxon>
        <taxon>Helotiales</taxon>
        <taxon>Dermateaceae</taxon>
        <taxon>Phlyctema</taxon>
    </lineage>
</organism>
<evidence type="ECO:0000256" key="8">
    <source>
        <dbReference type="RuleBase" id="RU000461"/>
    </source>
</evidence>
<evidence type="ECO:0000256" key="1">
    <source>
        <dbReference type="ARBA" id="ARBA00001971"/>
    </source>
</evidence>
<gene>
    <name evidence="9" type="ORF">PVAG01_09765</name>
</gene>
<dbReference type="PANTHER" id="PTHR24287">
    <property type="entry name" value="P450, PUTATIVE (EUROFUNG)-RELATED"/>
    <property type="match status" value="1"/>
</dbReference>
<evidence type="ECO:0000256" key="3">
    <source>
        <dbReference type="ARBA" id="ARBA00022617"/>
    </source>
</evidence>
<keyword evidence="10" id="KW-1185">Reference proteome</keyword>
<comment type="caution">
    <text evidence="9">The sequence shown here is derived from an EMBL/GenBank/DDBJ whole genome shotgun (WGS) entry which is preliminary data.</text>
</comment>
<dbReference type="PRINTS" id="PR00464">
    <property type="entry name" value="EP450II"/>
</dbReference>
<keyword evidence="5 8" id="KW-0560">Oxidoreductase</keyword>
<dbReference type="EMBL" id="JBFCZG010000008">
    <property type="protein sequence ID" value="KAL3419543.1"/>
    <property type="molecule type" value="Genomic_DNA"/>
</dbReference>
<comment type="cofactor">
    <cofactor evidence="1">
        <name>heme</name>
        <dbReference type="ChEBI" id="CHEBI:30413"/>
    </cofactor>
</comment>
<evidence type="ECO:0000313" key="9">
    <source>
        <dbReference type="EMBL" id="KAL3419543.1"/>
    </source>
</evidence>
<dbReference type="Pfam" id="PF00067">
    <property type="entry name" value="p450"/>
    <property type="match status" value="1"/>
</dbReference>
<comment type="similarity">
    <text evidence="2 8">Belongs to the cytochrome P450 family.</text>
</comment>
<name>A0ABR4P8C2_9HELO</name>
<reference evidence="9 10" key="1">
    <citation type="submission" date="2024-06" db="EMBL/GenBank/DDBJ databases">
        <title>Complete genome of Phlyctema vagabunda strain 19-DSS-EL-015.</title>
        <authorList>
            <person name="Fiorenzani C."/>
        </authorList>
    </citation>
    <scope>NUCLEOTIDE SEQUENCE [LARGE SCALE GENOMIC DNA]</scope>
    <source>
        <strain evidence="9 10">19-DSS-EL-015</strain>
    </source>
</reference>
<evidence type="ECO:0000256" key="2">
    <source>
        <dbReference type="ARBA" id="ARBA00010617"/>
    </source>
</evidence>
<dbReference type="PRINTS" id="PR01239">
    <property type="entry name" value="EP450IICYP52"/>
</dbReference>
<dbReference type="CDD" id="cd11063">
    <property type="entry name" value="CYP52"/>
    <property type="match status" value="1"/>
</dbReference>
<dbReference type="Gene3D" id="1.10.630.10">
    <property type="entry name" value="Cytochrome P450"/>
    <property type="match status" value="1"/>
</dbReference>
<dbReference type="InterPro" id="IPR017972">
    <property type="entry name" value="Cyt_P450_CS"/>
</dbReference>
<evidence type="ECO:0000256" key="4">
    <source>
        <dbReference type="ARBA" id="ARBA00022723"/>
    </source>
</evidence>
<accession>A0ABR4P8C2</accession>
<dbReference type="Proteomes" id="UP001629113">
    <property type="component" value="Unassembled WGS sequence"/>
</dbReference>
<keyword evidence="6 8" id="KW-0408">Iron</keyword>
<evidence type="ECO:0000313" key="10">
    <source>
        <dbReference type="Proteomes" id="UP001629113"/>
    </source>
</evidence>
<sequence length="512" mass="58117">MGHLLSVFLLFVASGTIYLVTLQFQSKLTRFYFQRKHDCYPASPMPQRERIIGWDLLQENRTNERNRTLLANGQRRFQKYGNTISNVLGTVPIFSTIEPENIKTIMATKFADFDIGAMRTRAFGPLLGNGIFTNDGQLWQHSRSLIRPSFSKDQIADLECLDQHVNAMLALIPKDGTTTIDLQDLFFRLSLDMATDTLFGSSIGSLDPGSIGNQKFQQFFDAFTYSQVCLMRRAQLGGLVALFRDSKFDESNKICREVVDSFVRQAIEYNTSIENPSSKEGERLVDVNREEKYVFLRELAKHTTNPQRLRDEGMCMLLAGRDTTSSLLANLWHVLARRPDVFQELQEEVKQLHGERPTITSMKGMKYLGFCLKETLRLYPSVPVNGRVANKNTFLPLGGGPDGKSRLFICKGQLVTYSLYALHRRKDIFGADAEEFKPERWATLRPGWAYLPFSGGPRICVGQQFALTEASYCTIRLLQSFSRLESRDTLPWEESLTITVCSANGVQVCLKP</sequence>
<dbReference type="PROSITE" id="PS00086">
    <property type="entry name" value="CYTOCHROME_P450"/>
    <property type="match status" value="1"/>
</dbReference>
<dbReference type="InterPro" id="IPR002402">
    <property type="entry name" value="Cyt_P450_E_grp-II"/>
</dbReference>
<evidence type="ECO:0000256" key="6">
    <source>
        <dbReference type="ARBA" id="ARBA00023004"/>
    </source>
</evidence>
<dbReference type="PRINTS" id="PR00385">
    <property type="entry name" value="P450"/>
</dbReference>
<dbReference type="InterPro" id="IPR001128">
    <property type="entry name" value="Cyt_P450"/>
</dbReference>